<dbReference type="AlphaFoldDB" id="A0A1H2ZIJ9"/>
<dbReference type="Proteomes" id="UP000182771">
    <property type="component" value="Unassembled WGS sequence"/>
</dbReference>
<organism evidence="1 2">
    <name type="scientific">Capnocytophaga granulosa</name>
    <dbReference type="NCBI Taxonomy" id="45242"/>
    <lineage>
        <taxon>Bacteria</taxon>
        <taxon>Pseudomonadati</taxon>
        <taxon>Bacteroidota</taxon>
        <taxon>Flavobacteriia</taxon>
        <taxon>Flavobacteriales</taxon>
        <taxon>Flavobacteriaceae</taxon>
        <taxon>Capnocytophaga</taxon>
    </lineage>
</organism>
<comment type="caution">
    <text evidence="1">The sequence shown here is derived from an EMBL/GenBank/DDBJ whole genome shotgun (WGS) entry which is preliminary data.</text>
</comment>
<evidence type="ECO:0000313" key="2">
    <source>
        <dbReference type="Proteomes" id="UP000182771"/>
    </source>
</evidence>
<keyword evidence="2" id="KW-1185">Reference proteome</keyword>
<accession>A0A1H2ZIJ9</accession>
<proteinExistence type="predicted"/>
<sequence length="72" mass="8240">MRSSDNEFSYVDTTNNMGFFAKAIIEGLKGYADAGDVNHIISLRELVDYIKKCYHNELVTVNTAVTNKHHRY</sequence>
<dbReference type="EMBL" id="FNND01000010">
    <property type="protein sequence ID" value="SDX16594.1"/>
    <property type="molecule type" value="Genomic_DNA"/>
</dbReference>
<name>A0A1H2ZIJ9_9FLAO</name>
<gene>
    <name evidence="1" type="ORF">SAMN05444420_11039</name>
</gene>
<reference evidence="1 2" key="1">
    <citation type="submission" date="2016-10" db="EMBL/GenBank/DDBJ databases">
        <authorList>
            <person name="Varghese N."/>
            <person name="Submissions S."/>
        </authorList>
    </citation>
    <scope>NUCLEOTIDE SEQUENCE [LARGE SCALE GENOMIC DNA]</scope>
    <source>
        <strain evidence="1 2">DSM 11449</strain>
    </source>
</reference>
<protein>
    <submittedName>
        <fullName evidence="1">Uncharacterized protein</fullName>
    </submittedName>
</protein>
<evidence type="ECO:0000313" key="1">
    <source>
        <dbReference type="EMBL" id="SDX16594.1"/>
    </source>
</evidence>
<dbReference type="RefSeq" id="WP_016421207.1">
    <property type="nucleotide sequence ID" value="NZ_FNND01000010.1"/>
</dbReference>